<sequence>MTRLAQELAEFPKLNSCYYKVLAEPPPTNTCFHAEVAPWKAFANLRYPVLAMLGEVALRIAEPNQQDAVRPELANALAKDRKDFFRMAPYQVANPGFQLLGRHTCSHF</sequence>
<reference evidence="1" key="1">
    <citation type="submission" date="2023-06" db="EMBL/GenBank/DDBJ databases">
        <authorList>
            <person name="Delattre M."/>
        </authorList>
    </citation>
    <scope>NUCLEOTIDE SEQUENCE</scope>
    <source>
        <strain evidence="1">AF72</strain>
    </source>
</reference>
<proteinExistence type="predicted"/>
<dbReference type="Proteomes" id="UP001177023">
    <property type="component" value="Unassembled WGS sequence"/>
</dbReference>
<evidence type="ECO:0000313" key="2">
    <source>
        <dbReference type="Proteomes" id="UP001177023"/>
    </source>
</evidence>
<accession>A0AA36G2P1</accession>
<keyword evidence="2" id="KW-1185">Reference proteome</keyword>
<protein>
    <submittedName>
        <fullName evidence="1">Uncharacterized protein</fullName>
    </submittedName>
</protein>
<feature type="non-terminal residue" evidence="1">
    <location>
        <position position="1"/>
    </location>
</feature>
<dbReference type="EMBL" id="CATQJA010002642">
    <property type="protein sequence ID" value="CAJ0576001.1"/>
    <property type="molecule type" value="Genomic_DNA"/>
</dbReference>
<organism evidence="1 2">
    <name type="scientific">Mesorhabditis spiculigera</name>
    <dbReference type="NCBI Taxonomy" id="96644"/>
    <lineage>
        <taxon>Eukaryota</taxon>
        <taxon>Metazoa</taxon>
        <taxon>Ecdysozoa</taxon>
        <taxon>Nematoda</taxon>
        <taxon>Chromadorea</taxon>
        <taxon>Rhabditida</taxon>
        <taxon>Rhabditina</taxon>
        <taxon>Rhabditomorpha</taxon>
        <taxon>Rhabditoidea</taxon>
        <taxon>Rhabditidae</taxon>
        <taxon>Mesorhabditinae</taxon>
        <taxon>Mesorhabditis</taxon>
    </lineage>
</organism>
<comment type="caution">
    <text evidence="1">The sequence shown here is derived from an EMBL/GenBank/DDBJ whole genome shotgun (WGS) entry which is preliminary data.</text>
</comment>
<gene>
    <name evidence="1" type="ORF">MSPICULIGERA_LOCUS14301</name>
</gene>
<dbReference type="AlphaFoldDB" id="A0AA36G2P1"/>
<name>A0AA36G2P1_9BILA</name>
<evidence type="ECO:0000313" key="1">
    <source>
        <dbReference type="EMBL" id="CAJ0576001.1"/>
    </source>
</evidence>